<dbReference type="SMART" id="SM00091">
    <property type="entry name" value="PAS"/>
    <property type="match status" value="4"/>
</dbReference>
<dbReference type="AlphaFoldDB" id="A0A849VNH6"/>
<dbReference type="InterPro" id="IPR036890">
    <property type="entry name" value="HATPase_C_sf"/>
</dbReference>
<comment type="caution">
    <text evidence="10">The sequence shown here is derived from an EMBL/GenBank/DDBJ whole genome shotgun (WGS) entry which is preliminary data.</text>
</comment>
<dbReference type="InterPro" id="IPR013655">
    <property type="entry name" value="PAS_fold_3"/>
</dbReference>
<dbReference type="InterPro" id="IPR036097">
    <property type="entry name" value="HisK_dim/P_sf"/>
</dbReference>
<dbReference type="SUPFAM" id="SSF55874">
    <property type="entry name" value="ATPase domain of HSP90 chaperone/DNA topoisomerase II/histidine kinase"/>
    <property type="match status" value="1"/>
</dbReference>
<dbReference type="SMART" id="SM00387">
    <property type="entry name" value="HATPase_c"/>
    <property type="match status" value="1"/>
</dbReference>
<feature type="domain" description="PAC" evidence="9">
    <location>
        <begin position="614"/>
        <end position="667"/>
    </location>
</feature>
<dbReference type="InterPro" id="IPR052162">
    <property type="entry name" value="Sensor_kinase/Photoreceptor"/>
</dbReference>
<evidence type="ECO:0000256" key="5">
    <source>
        <dbReference type="ARBA" id="ARBA00022777"/>
    </source>
</evidence>
<feature type="domain" description="PAC" evidence="9">
    <location>
        <begin position="482"/>
        <end position="537"/>
    </location>
</feature>
<keyword evidence="3" id="KW-0597">Phosphoprotein</keyword>
<dbReference type="InterPro" id="IPR013656">
    <property type="entry name" value="PAS_4"/>
</dbReference>
<accession>A0A849VNH6</accession>
<keyword evidence="5" id="KW-0418">Kinase</keyword>
<evidence type="ECO:0000256" key="2">
    <source>
        <dbReference type="ARBA" id="ARBA00012438"/>
    </source>
</evidence>
<dbReference type="Pfam" id="PF02518">
    <property type="entry name" value="HATPase_c"/>
    <property type="match status" value="1"/>
</dbReference>
<evidence type="ECO:0000256" key="1">
    <source>
        <dbReference type="ARBA" id="ARBA00000085"/>
    </source>
</evidence>
<protein>
    <recommendedName>
        <fullName evidence="2">histidine kinase</fullName>
        <ecNumber evidence="2">2.7.13.3</ecNumber>
    </recommendedName>
</protein>
<dbReference type="InterPro" id="IPR003594">
    <property type="entry name" value="HATPase_dom"/>
</dbReference>
<dbReference type="InterPro" id="IPR004358">
    <property type="entry name" value="Sig_transdc_His_kin-like_C"/>
</dbReference>
<evidence type="ECO:0000259" key="9">
    <source>
        <dbReference type="PROSITE" id="PS50113"/>
    </source>
</evidence>
<keyword evidence="11" id="KW-1185">Reference proteome</keyword>
<sequence>MELNSIHSFFHQTYMPHGHCYLWQPHLLWTNVISDLLIATAYFSIPIAIMIFVKKRPEVGRHWLFILFSSFITLCGITHLIGIYTVWHGAYGIHGISKALTAVVSMVTAIYLFRLIPNAVAIPTPSQFFGVKDKLSKLTNEQKQLKSLLAEHRTTEFMLNSLPVSTLLLDDSYNIVKCNPQLLKELGYKNAKPMLGTQLSDHIQLDDPFHDLSTLLSESRRNKPQALELLCQIITKTGVAIPMEMKLVHSSFEEQKFTIAIFNNLSSYKQLKQQLNASHQRIERAISATEDGVWEWDVQNDSVIYSPTLMKMIGKEHLKNPTYLDWYEHIHPDYRPVVEDAIKNHFETKKKLQVEYLGRNQDGVYAWFLAVGNSQFDENGNACIMSGALRYIQDSKQLESQIAEKTNILNCLFDGTNQAIWLLKVEPNEDFTFLQFNKAASERINVSPDDIMNKRLSELDNSILAPDIVSKVRNNYLLCCERKSPFEYVEMIPNNNENRWYQTTLYPIVDSNNDVVKIVGTAIDITARKLAEQELEENRTFLEQIINSAVCGLYLYDIENKRNTRINQRYTDILGYSINDLKNTTMSELIHPDDEPKLVSHFDKVLSSKQQELISVEYRLKHKSGNWIWCSAVDTIITRDKNGKPKVLLGTFVDITDQAQLLLKLKSSNENLEHFAFLASHDLQEPLRKIIAFTDSLSVRLTKHLKKDENAKFEMSRLIEAADRMRTMIQDLLKLSRLQSQKIRPLQTTLGDLIDDTCEQISYLIEEHNAKINVETPEQILNVDSSLFVQVFQNLVSNSLKFIDTKLTPEIRIFCTSKDNLVTIFYEDNGIGIKEPYWRSIFEPFKRLDNGVNYSGSGIGLAMCKEIIKLHEGEIVCRSQEESGTTFIINLPATKE</sequence>
<dbReference type="EMBL" id="JABBPG010000019">
    <property type="protein sequence ID" value="NOU53191.1"/>
    <property type="molecule type" value="Genomic_DNA"/>
</dbReference>
<dbReference type="InterPro" id="IPR000700">
    <property type="entry name" value="PAS-assoc_C"/>
</dbReference>
<dbReference type="SMART" id="SM00086">
    <property type="entry name" value="PAC"/>
    <property type="match status" value="3"/>
</dbReference>
<dbReference type="PANTHER" id="PTHR43304">
    <property type="entry name" value="PHYTOCHROME-LIKE PROTEIN CPH1"/>
    <property type="match status" value="1"/>
</dbReference>
<reference evidence="10 11" key="1">
    <citation type="submission" date="2020-04" db="EMBL/GenBank/DDBJ databases">
        <title>Pseudoalteromonas caenipelagi sp. nov., isolated from a tidal flat.</title>
        <authorList>
            <person name="Park S."/>
            <person name="Yoon J.-H."/>
        </authorList>
    </citation>
    <scope>NUCLEOTIDE SEQUENCE [LARGE SCALE GENOMIC DNA]</scope>
    <source>
        <strain evidence="10 11">JBTF-M23</strain>
    </source>
</reference>
<dbReference type="GO" id="GO:0000155">
    <property type="term" value="F:phosphorelay sensor kinase activity"/>
    <property type="evidence" value="ECO:0007669"/>
    <property type="project" value="InterPro"/>
</dbReference>
<dbReference type="Pfam" id="PF08448">
    <property type="entry name" value="PAS_4"/>
    <property type="match status" value="1"/>
</dbReference>
<keyword evidence="6" id="KW-0472">Membrane</keyword>
<dbReference type="EC" id="2.7.13.3" evidence="2"/>
<evidence type="ECO:0000256" key="6">
    <source>
        <dbReference type="SAM" id="Phobius"/>
    </source>
</evidence>
<proteinExistence type="predicted"/>
<dbReference type="CDD" id="cd00082">
    <property type="entry name" value="HisKA"/>
    <property type="match status" value="1"/>
</dbReference>
<dbReference type="InterPro" id="IPR000014">
    <property type="entry name" value="PAS"/>
</dbReference>
<evidence type="ECO:0000259" key="7">
    <source>
        <dbReference type="PROSITE" id="PS50109"/>
    </source>
</evidence>
<dbReference type="Pfam" id="PF25487">
    <property type="entry name" value="ETR1_N"/>
    <property type="match status" value="1"/>
</dbReference>
<dbReference type="Pfam" id="PF00512">
    <property type="entry name" value="HisKA"/>
    <property type="match status" value="1"/>
</dbReference>
<name>A0A849VNH6_9GAMM</name>
<dbReference type="PROSITE" id="PS50113">
    <property type="entry name" value="PAC"/>
    <property type="match status" value="2"/>
</dbReference>
<organism evidence="10 11">
    <name type="scientific">Pseudoalteromonas caenipelagi</name>
    <dbReference type="NCBI Taxonomy" id="2726988"/>
    <lineage>
        <taxon>Bacteria</taxon>
        <taxon>Pseudomonadati</taxon>
        <taxon>Pseudomonadota</taxon>
        <taxon>Gammaproteobacteria</taxon>
        <taxon>Alteromonadales</taxon>
        <taxon>Pseudoalteromonadaceae</taxon>
        <taxon>Pseudoalteromonas</taxon>
    </lineage>
</organism>
<evidence type="ECO:0000259" key="8">
    <source>
        <dbReference type="PROSITE" id="PS50112"/>
    </source>
</evidence>
<comment type="catalytic activity">
    <reaction evidence="1">
        <text>ATP + protein L-histidine = ADP + protein N-phospho-L-histidine.</text>
        <dbReference type="EC" id="2.7.13.3"/>
    </reaction>
</comment>
<keyword evidence="4" id="KW-0808">Transferase</keyword>
<dbReference type="GO" id="GO:0005886">
    <property type="term" value="C:plasma membrane"/>
    <property type="evidence" value="ECO:0007669"/>
    <property type="project" value="UniProtKB-ARBA"/>
</dbReference>
<feature type="transmembrane region" description="Helical" evidence="6">
    <location>
        <begin position="65"/>
        <end position="87"/>
    </location>
</feature>
<dbReference type="SUPFAM" id="SSF47384">
    <property type="entry name" value="Homodimeric domain of signal transducing histidine kinase"/>
    <property type="match status" value="1"/>
</dbReference>
<dbReference type="SUPFAM" id="SSF55785">
    <property type="entry name" value="PYP-like sensor domain (PAS domain)"/>
    <property type="match status" value="4"/>
</dbReference>
<dbReference type="Gene3D" id="1.10.287.130">
    <property type="match status" value="1"/>
</dbReference>
<evidence type="ECO:0000313" key="11">
    <source>
        <dbReference type="Proteomes" id="UP000586305"/>
    </source>
</evidence>
<dbReference type="Pfam" id="PF08447">
    <property type="entry name" value="PAS_3"/>
    <property type="match status" value="2"/>
</dbReference>
<feature type="domain" description="Histidine kinase" evidence="7">
    <location>
        <begin position="678"/>
        <end position="895"/>
    </location>
</feature>
<feature type="transmembrane region" description="Helical" evidence="6">
    <location>
        <begin position="32"/>
        <end position="53"/>
    </location>
</feature>
<keyword evidence="6" id="KW-1133">Transmembrane helix</keyword>
<dbReference type="RefSeq" id="WP_171628226.1">
    <property type="nucleotide sequence ID" value="NZ_JABBPG010000019.1"/>
</dbReference>
<keyword evidence="6" id="KW-0812">Transmembrane</keyword>
<dbReference type="PROSITE" id="PS50112">
    <property type="entry name" value="PAS"/>
    <property type="match status" value="1"/>
</dbReference>
<evidence type="ECO:0000256" key="3">
    <source>
        <dbReference type="ARBA" id="ARBA00022553"/>
    </source>
</evidence>
<dbReference type="InterPro" id="IPR001610">
    <property type="entry name" value="PAC"/>
</dbReference>
<evidence type="ECO:0000256" key="4">
    <source>
        <dbReference type="ARBA" id="ARBA00022679"/>
    </source>
</evidence>
<dbReference type="PANTHER" id="PTHR43304:SF1">
    <property type="entry name" value="PAC DOMAIN-CONTAINING PROTEIN"/>
    <property type="match status" value="1"/>
</dbReference>
<gene>
    <name evidence="10" type="ORF">HG263_22070</name>
</gene>
<dbReference type="NCBIfam" id="TIGR00229">
    <property type="entry name" value="sensory_box"/>
    <property type="match status" value="2"/>
</dbReference>
<feature type="domain" description="PAS" evidence="8">
    <location>
        <begin position="538"/>
        <end position="609"/>
    </location>
</feature>
<dbReference type="FunFam" id="3.30.565.10:FF:000006">
    <property type="entry name" value="Sensor histidine kinase WalK"/>
    <property type="match status" value="1"/>
</dbReference>
<dbReference type="InterPro" id="IPR035965">
    <property type="entry name" value="PAS-like_dom_sf"/>
</dbReference>
<dbReference type="InterPro" id="IPR058544">
    <property type="entry name" value="ETR1_N"/>
</dbReference>
<dbReference type="Gene3D" id="3.30.565.10">
    <property type="entry name" value="Histidine kinase-like ATPase, C-terminal domain"/>
    <property type="match status" value="1"/>
</dbReference>
<dbReference type="Pfam" id="PF13426">
    <property type="entry name" value="PAS_9"/>
    <property type="match status" value="1"/>
</dbReference>
<dbReference type="InterPro" id="IPR003661">
    <property type="entry name" value="HisK_dim/P_dom"/>
</dbReference>
<dbReference type="InterPro" id="IPR005467">
    <property type="entry name" value="His_kinase_dom"/>
</dbReference>
<dbReference type="CDD" id="cd00130">
    <property type="entry name" value="PAS"/>
    <property type="match status" value="3"/>
</dbReference>
<dbReference type="Proteomes" id="UP000586305">
    <property type="component" value="Unassembled WGS sequence"/>
</dbReference>
<dbReference type="PROSITE" id="PS50109">
    <property type="entry name" value="HIS_KIN"/>
    <property type="match status" value="1"/>
</dbReference>
<dbReference type="Gene3D" id="3.30.450.20">
    <property type="entry name" value="PAS domain"/>
    <property type="match status" value="4"/>
</dbReference>
<dbReference type="PRINTS" id="PR00344">
    <property type="entry name" value="BCTRLSENSOR"/>
</dbReference>
<evidence type="ECO:0000313" key="10">
    <source>
        <dbReference type="EMBL" id="NOU53191.1"/>
    </source>
</evidence>